<dbReference type="GeneID" id="62203900"/>
<comment type="similarity">
    <text evidence="1">Belongs to the peptidase S12 family.</text>
</comment>
<organism evidence="4 5">
    <name type="scientific">Alternaria burnsii</name>
    <dbReference type="NCBI Taxonomy" id="1187904"/>
    <lineage>
        <taxon>Eukaryota</taxon>
        <taxon>Fungi</taxon>
        <taxon>Dikarya</taxon>
        <taxon>Ascomycota</taxon>
        <taxon>Pezizomycotina</taxon>
        <taxon>Dothideomycetes</taxon>
        <taxon>Pleosporomycetidae</taxon>
        <taxon>Pleosporales</taxon>
        <taxon>Pleosporineae</taxon>
        <taxon>Pleosporaceae</taxon>
        <taxon>Alternaria</taxon>
        <taxon>Alternaria sect. Alternaria</taxon>
    </lineage>
</organism>
<reference evidence="4" key="1">
    <citation type="submission" date="2020-01" db="EMBL/GenBank/DDBJ databases">
        <authorList>
            <person name="Feng Z.H.Z."/>
        </authorList>
    </citation>
    <scope>NUCLEOTIDE SEQUENCE</scope>
    <source>
        <strain evidence="4">CBS107.38</strain>
    </source>
</reference>
<dbReference type="EMBL" id="JAAABM010000007">
    <property type="protein sequence ID" value="KAF7676170.1"/>
    <property type="molecule type" value="Genomic_DNA"/>
</dbReference>
<name>A0A8H7BBC6_9PLEO</name>
<keyword evidence="5" id="KW-1185">Reference proteome</keyword>
<gene>
    <name evidence="4" type="ORF">GT037_005675</name>
</gene>
<feature type="domain" description="Peptidase S12 Pab87-related C-terminal" evidence="3">
    <location>
        <begin position="416"/>
        <end position="518"/>
    </location>
</feature>
<reference evidence="4" key="2">
    <citation type="submission" date="2020-08" db="EMBL/GenBank/DDBJ databases">
        <title>Draft Genome Sequence of Cumin Blight Pathogen Alternaria burnsii.</title>
        <authorList>
            <person name="Feng Z."/>
        </authorList>
    </citation>
    <scope>NUCLEOTIDE SEQUENCE</scope>
    <source>
        <strain evidence="4">CBS107.38</strain>
    </source>
</reference>
<accession>A0A8H7BBC6</accession>
<sequence length="544" mass="60655">MSNLKSRLQDLGPSITRILEIAGAAGASIGVIHNNETLHFANFGYRDVTSKVSPDEHTIYHVASLSKSFTAAAVGILVDEKKLAFEQPVSSVLGSLKHPDPSIQDHATILDFLSHRTGLATKQSLWAQDGQELLLKKNDSLSIVSYLEVVQPLGTWYNYNNWGYDVAAAIVEQASGQSWGSFVSERVLDPLQLRRTFVEANPPEDNYAMGYMPGPDGSLTPVGRPTIANGTVQQGANGIKTTASDLLQYYKTILHTWKTEVSTGSSDISSPLKNVRELLTEHISMDPKSEFKQSYGAGWAIVDLPSPVGAIGTNGMFVANMPVLGKGTEKKKLWYHNGSLVGFFSSVHVIPDTDTIVVVLVNSIPKNDAPDWIGQLLIEEILGNPDKNDYIAYAEESANSYVRMWQELEEEFNKTREQSKHKRHLDEYVGRYYNVPRNWYIEVTLEDGNLFFSFQGLASQKHQLHHHGADCFNWPLTEKRSRTLGRWPDLDASTYEFRFDTNDDDNIIALRWVHDPDIPDGEQFPKVTDAKVPNEATYAQVPVS</sequence>
<comment type="caution">
    <text evidence="4">The sequence shown here is derived from an EMBL/GenBank/DDBJ whole genome shotgun (WGS) entry which is preliminary data.</text>
</comment>
<evidence type="ECO:0000259" key="3">
    <source>
        <dbReference type="Pfam" id="PF11954"/>
    </source>
</evidence>
<evidence type="ECO:0000313" key="4">
    <source>
        <dbReference type="EMBL" id="KAF7676170.1"/>
    </source>
</evidence>
<evidence type="ECO:0000256" key="1">
    <source>
        <dbReference type="ARBA" id="ARBA00038215"/>
    </source>
</evidence>
<dbReference type="InterPro" id="IPR012338">
    <property type="entry name" value="Beta-lactam/transpept-like"/>
</dbReference>
<dbReference type="PANTHER" id="PTHR46825:SF14">
    <property type="entry name" value="BETA-LACTAMASE-RELATED DOMAIN-CONTAINING PROTEIN"/>
    <property type="match status" value="1"/>
</dbReference>
<dbReference type="PANTHER" id="PTHR46825">
    <property type="entry name" value="D-ALANYL-D-ALANINE-CARBOXYPEPTIDASE/ENDOPEPTIDASE AMPH"/>
    <property type="match status" value="1"/>
</dbReference>
<evidence type="ECO:0008006" key="6">
    <source>
        <dbReference type="Google" id="ProtNLM"/>
    </source>
</evidence>
<dbReference type="InterPro" id="IPR050491">
    <property type="entry name" value="AmpC-like"/>
</dbReference>
<dbReference type="InterPro" id="IPR021860">
    <property type="entry name" value="Peptidase_S12_Pab87-rel_C"/>
</dbReference>
<proteinExistence type="inferred from homology"/>
<evidence type="ECO:0000313" key="5">
    <source>
        <dbReference type="Proteomes" id="UP000596902"/>
    </source>
</evidence>
<dbReference type="RefSeq" id="XP_038786411.1">
    <property type="nucleotide sequence ID" value="XM_038930722.1"/>
</dbReference>
<feature type="domain" description="Beta-lactamase-related" evidence="2">
    <location>
        <begin position="22"/>
        <end position="371"/>
    </location>
</feature>
<evidence type="ECO:0000259" key="2">
    <source>
        <dbReference type="Pfam" id="PF00144"/>
    </source>
</evidence>
<protein>
    <recommendedName>
        <fullName evidence="6">Beta-lactamase-related domain-containing protein</fullName>
    </recommendedName>
</protein>
<dbReference type="Gene3D" id="3.40.710.10">
    <property type="entry name" value="DD-peptidase/beta-lactamase superfamily"/>
    <property type="match status" value="1"/>
</dbReference>
<dbReference type="Pfam" id="PF11954">
    <property type="entry name" value="DUF3471"/>
    <property type="match status" value="1"/>
</dbReference>
<dbReference type="Proteomes" id="UP000596902">
    <property type="component" value="Unassembled WGS sequence"/>
</dbReference>
<dbReference type="Pfam" id="PF00144">
    <property type="entry name" value="Beta-lactamase"/>
    <property type="match status" value="1"/>
</dbReference>
<dbReference type="AlphaFoldDB" id="A0A8H7BBC6"/>
<dbReference type="SUPFAM" id="SSF56601">
    <property type="entry name" value="beta-lactamase/transpeptidase-like"/>
    <property type="match status" value="1"/>
</dbReference>
<dbReference type="InterPro" id="IPR001466">
    <property type="entry name" value="Beta-lactam-related"/>
</dbReference>